<comment type="subunit">
    <text evidence="6">Homodimer.</text>
</comment>
<dbReference type="HAMAP" id="MF_02040">
    <property type="entry name" value="Mrp_NBP35"/>
    <property type="match status" value="1"/>
</dbReference>
<dbReference type="SUPFAM" id="SSF52540">
    <property type="entry name" value="P-loop containing nucleoside triphosphate hydrolases"/>
    <property type="match status" value="1"/>
</dbReference>
<dbReference type="InterPro" id="IPR033756">
    <property type="entry name" value="YlxH/NBP35"/>
</dbReference>
<keyword evidence="4 6" id="KW-0408">Iron</keyword>
<reference evidence="7 8" key="1">
    <citation type="journal article" date="2016" name="Nat. Commun.">
        <title>Thousands of microbial genomes shed light on interconnected biogeochemical processes in an aquifer system.</title>
        <authorList>
            <person name="Anantharaman K."/>
            <person name="Brown C.T."/>
            <person name="Hug L.A."/>
            <person name="Sharon I."/>
            <person name="Castelle C.J."/>
            <person name="Probst A.J."/>
            <person name="Thomas B.C."/>
            <person name="Singh A."/>
            <person name="Wilkins M.J."/>
            <person name="Karaoz U."/>
            <person name="Brodie E.L."/>
            <person name="Williams K.H."/>
            <person name="Hubbard S.S."/>
            <person name="Banfield J.F."/>
        </authorList>
    </citation>
    <scope>NUCLEOTIDE SEQUENCE [LARGE SCALE GENOMIC DNA]</scope>
</reference>
<dbReference type="Pfam" id="PF10609">
    <property type="entry name" value="ParA"/>
    <property type="match status" value="1"/>
</dbReference>
<accession>A0A1F6TZ79</accession>
<sequence length="269" mass="28248">MDTEAGGEPSPIPEVRHVIGVGSGKGGVGKSTVAVNLALALSKLGARCGLLDVDMYGPSAPVMMGLRGERLRTGSEGRMQPLENHGVKVVSVGFMVPDGNALIWRGAILDQVIKDFVHDVNWGALDYLIVDLPPGTGDVPLSLHRTVPFTGMVLVTTPQGVAVADVERCFDLYGELAVPVLGVIENMSGLTCPHCHQQIDLFTPGGGRDLSERYGKPFLGSISFDPQVGMCGDIGLPTVLAQPDSPAATAFLEIARRVMAHCTQPAVSA</sequence>
<dbReference type="PROSITE" id="PS01215">
    <property type="entry name" value="MRP"/>
    <property type="match status" value="1"/>
</dbReference>
<keyword evidence="2 6" id="KW-0547">Nucleotide-binding</keyword>
<dbReference type="EMBL" id="MFTC01000069">
    <property type="protein sequence ID" value="OGI50444.1"/>
    <property type="molecule type" value="Genomic_DNA"/>
</dbReference>
<evidence type="ECO:0000256" key="3">
    <source>
        <dbReference type="ARBA" id="ARBA00022840"/>
    </source>
</evidence>
<feature type="binding site" evidence="6">
    <location>
        <begin position="24"/>
        <end position="31"/>
    </location>
    <ligand>
        <name>ATP</name>
        <dbReference type="ChEBI" id="CHEBI:30616"/>
    </ligand>
</feature>
<dbReference type="AlphaFoldDB" id="A0A1F6TZ79"/>
<dbReference type="GO" id="GO:0016226">
    <property type="term" value="P:iron-sulfur cluster assembly"/>
    <property type="evidence" value="ECO:0007669"/>
    <property type="project" value="InterPro"/>
</dbReference>
<dbReference type="GO" id="GO:0140663">
    <property type="term" value="F:ATP-dependent FeS chaperone activity"/>
    <property type="evidence" value="ECO:0007669"/>
    <property type="project" value="InterPro"/>
</dbReference>
<dbReference type="InterPro" id="IPR027417">
    <property type="entry name" value="P-loop_NTPase"/>
</dbReference>
<organism evidence="7 8">
    <name type="scientific">Candidatus Muproteobacteria bacterium RIFCSPLOWO2_01_FULL_60_18</name>
    <dbReference type="NCBI Taxonomy" id="1817768"/>
    <lineage>
        <taxon>Bacteria</taxon>
        <taxon>Pseudomonadati</taxon>
        <taxon>Pseudomonadota</taxon>
        <taxon>Candidatus Muproteobacteria</taxon>
    </lineage>
</organism>
<evidence type="ECO:0000256" key="4">
    <source>
        <dbReference type="ARBA" id="ARBA00023004"/>
    </source>
</evidence>
<dbReference type="GO" id="GO:0016887">
    <property type="term" value="F:ATP hydrolysis activity"/>
    <property type="evidence" value="ECO:0007669"/>
    <property type="project" value="UniProtKB-UniRule"/>
</dbReference>
<evidence type="ECO:0000313" key="7">
    <source>
        <dbReference type="EMBL" id="OGI50444.1"/>
    </source>
</evidence>
<keyword evidence="1 6" id="KW-0479">Metal-binding</keyword>
<evidence type="ECO:0000313" key="8">
    <source>
        <dbReference type="Proteomes" id="UP000179037"/>
    </source>
</evidence>
<dbReference type="CDD" id="cd02037">
    <property type="entry name" value="Mrp_NBP35"/>
    <property type="match status" value="1"/>
</dbReference>
<dbReference type="InterPro" id="IPR019591">
    <property type="entry name" value="Mrp/NBP35_ATP-bd"/>
</dbReference>
<dbReference type="GO" id="GO:0051539">
    <property type="term" value="F:4 iron, 4 sulfur cluster binding"/>
    <property type="evidence" value="ECO:0007669"/>
    <property type="project" value="TreeGrafter"/>
</dbReference>
<dbReference type="PANTHER" id="PTHR42961:SF2">
    <property type="entry name" value="IRON-SULFUR PROTEIN NUBPL"/>
    <property type="match status" value="1"/>
</dbReference>
<proteinExistence type="inferred from homology"/>
<dbReference type="Proteomes" id="UP000179037">
    <property type="component" value="Unassembled WGS sequence"/>
</dbReference>
<dbReference type="InterPro" id="IPR044304">
    <property type="entry name" value="NUBPL-like"/>
</dbReference>
<dbReference type="GO" id="GO:0005524">
    <property type="term" value="F:ATP binding"/>
    <property type="evidence" value="ECO:0007669"/>
    <property type="project" value="UniProtKB-UniRule"/>
</dbReference>
<gene>
    <name evidence="7" type="ORF">A3A87_09585</name>
</gene>
<evidence type="ECO:0000256" key="6">
    <source>
        <dbReference type="HAMAP-Rule" id="MF_02040"/>
    </source>
</evidence>
<dbReference type="Gene3D" id="3.40.50.300">
    <property type="entry name" value="P-loop containing nucleotide triphosphate hydrolases"/>
    <property type="match status" value="1"/>
</dbReference>
<dbReference type="GO" id="GO:0046872">
    <property type="term" value="F:metal ion binding"/>
    <property type="evidence" value="ECO:0007669"/>
    <property type="project" value="UniProtKB-KW"/>
</dbReference>
<comment type="similarity">
    <text evidence="6">Belongs to the Mrp/NBP35 ATP-binding proteins family.</text>
</comment>
<dbReference type="STRING" id="1817768.A3A87_09585"/>
<name>A0A1F6TZ79_9PROT</name>
<evidence type="ECO:0000256" key="5">
    <source>
        <dbReference type="ARBA" id="ARBA00023014"/>
    </source>
</evidence>
<comment type="function">
    <text evidence="6">Binds and transfers iron-sulfur (Fe-S) clusters to target apoproteins. Can hydrolyze ATP.</text>
</comment>
<keyword evidence="6" id="KW-0378">Hydrolase</keyword>
<evidence type="ECO:0000256" key="1">
    <source>
        <dbReference type="ARBA" id="ARBA00022723"/>
    </source>
</evidence>
<protein>
    <recommendedName>
        <fullName evidence="6">Iron-sulfur cluster carrier protein</fullName>
    </recommendedName>
</protein>
<keyword evidence="5 6" id="KW-0411">Iron-sulfur</keyword>
<dbReference type="PANTHER" id="PTHR42961">
    <property type="entry name" value="IRON-SULFUR PROTEIN NUBPL"/>
    <property type="match status" value="1"/>
</dbReference>
<evidence type="ECO:0000256" key="2">
    <source>
        <dbReference type="ARBA" id="ARBA00022741"/>
    </source>
</evidence>
<dbReference type="InterPro" id="IPR000808">
    <property type="entry name" value="Mrp-like_CS"/>
</dbReference>
<dbReference type="FunFam" id="3.40.50.300:FF:001119">
    <property type="entry name" value="Iron-sulfur cluster carrier protein"/>
    <property type="match status" value="1"/>
</dbReference>
<comment type="caution">
    <text evidence="7">The sequence shown here is derived from an EMBL/GenBank/DDBJ whole genome shotgun (WGS) entry which is preliminary data.</text>
</comment>
<keyword evidence="3 6" id="KW-0067">ATP-binding</keyword>